<name>A0A7J8C617_MOLMO</name>
<sequence length="544" mass="58295">MPSAILALEEGQPTLFGPGKLGDLLFPEEKEKEDEEEQKVSDARTLGLKPQIFPSCSGVWKVGRQLPRPRPNLCPPQQNDSLPQKRPESNHCLHMVPSTHSAAEEPEPELAAPGEDAEPQAGPSARGSPSPAAPGPLAGPLPRMDLPPAGQPLHHPTRARPRPRRQHHHRPPPGGPQVPPALPQEGNGLSARVDEGVEEFFSKRLIQQDRLWAPEEDPATEGGTTPVPRTLRKKLGTIFAFKKPRSTRGARPDLETSPGAASRTRKTTLGDLLRPPARPGRGEEPGGAEGGTSSPDPAQRSRPRYTRESKAYSMILLPAEEEEATLGTRPDKRRPLERGDTELAPSFEQRVQVMLQRIGVSRGSGSAEGKRKQSKDGEIKKAGSDGDIMDSSSEAPPISIKSRTHSVSADPSCRPGPGGQGPESATWKTLGQQLNAELRSRGWGQQDGPGPPSPCPSPRKASPSPDSLGLPEDPFLGPRNEERPLRLQRSPVLKRKPKLEAPLSPSLGSGLGAEPLLPQYTELSSPGQSPPSPATDQRGSGPNP</sequence>
<comment type="caution">
    <text evidence="3">The sequence shown here is derived from an EMBL/GenBank/DDBJ whole genome shotgun (WGS) entry which is preliminary data.</text>
</comment>
<feature type="compositionally biased region" description="Polar residues" evidence="1">
    <location>
        <begin position="426"/>
        <end position="435"/>
    </location>
</feature>
<feature type="region of interest" description="Disordered" evidence="1">
    <location>
        <begin position="61"/>
        <end position="544"/>
    </location>
</feature>
<evidence type="ECO:0000313" key="4">
    <source>
        <dbReference type="Proteomes" id="UP000550707"/>
    </source>
</evidence>
<feature type="compositionally biased region" description="Polar residues" evidence="1">
    <location>
        <begin position="534"/>
        <end position="544"/>
    </location>
</feature>
<dbReference type="Pfam" id="PF16000">
    <property type="entry name" value="CARMIL_C"/>
    <property type="match status" value="1"/>
</dbReference>
<dbReference type="AlphaFoldDB" id="A0A7J8C617"/>
<feature type="compositionally biased region" description="Basic residues" evidence="1">
    <location>
        <begin position="155"/>
        <end position="171"/>
    </location>
</feature>
<organism evidence="3 4">
    <name type="scientific">Molossus molossus</name>
    <name type="common">Pallas' mastiff bat</name>
    <name type="synonym">Vespertilio molossus</name>
    <dbReference type="NCBI Taxonomy" id="27622"/>
    <lineage>
        <taxon>Eukaryota</taxon>
        <taxon>Metazoa</taxon>
        <taxon>Chordata</taxon>
        <taxon>Craniata</taxon>
        <taxon>Vertebrata</taxon>
        <taxon>Euteleostomi</taxon>
        <taxon>Mammalia</taxon>
        <taxon>Eutheria</taxon>
        <taxon>Laurasiatheria</taxon>
        <taxon>Chiroptera</taxon>
        <taxon>Yangochiroptera</taxon>
        <taxon>Molossidae</taxon>
        <taxon>Molossus</taxon>
    </lineage>
</organism>
<feature type="compositionally biased region" description="Low complexity" evidence="1">
    <location>
        <begin position="109"/>
        <end position="130"/>
    </location>
</feature>
<feature type="compositionally biased region" description="Pro residues" evidence="1">
    <location>
        <begin position="172"/>
        <end position="182"/>
    </location>
</feature>
<protein>
    <submittedName>
        <fullName evidence="3">Capping protein regulator and myosin 1 linker 2</fullName>
    </submittedName>
</protein>
<dbReference type="Proteomes" id="UP000550707">
    <property type="component" value="Unassembled WGS sequence"/>
</dbReference>
<evidence type="ECO:0000313" key="3">
    <source>
        <dbReference type="EMBL" id="KAF6406270.1"/>
    </source>
</evidence>
<accession>A0A7J8C617</accession>
<feature type="compositionally biased region" description="Basic and acidic residues" evidence="1">
    <location>
        <begin position="329"/>
        <end position="341"/>
    </location>
</feature>
<dbReference type="InterPro" id="IPR031943">
    <property type="entry name" value="CARMIL_C"/>
</dbReference>
<reference evidence="3 4" key="1">
    <citation type="journal article" date="2020" name="Nature">
        <title>Six reference-quality genomes reveal evolution of bat adaptations.</title>
        <authorList>
            <person name="Jebb D."/>
            <person name="Huang Z."/>
            <person name="Pippel M."/>
            <person name="Hughes G.M."/>
            <person name="Lavrichenko K."/>
            <person name="Devanna P."/>
            <person name="Winkler S."/>
            <person name="Jermiin L.S."/>
            <person name="Skirmuntt E.C."/>
            <person name="Katzourakis A."/>
            <person name="Burkitt-Gray L."/>
            <person name="Ray D.A."/>
            <person name="Sullivan K.A.M."/>
            <person name="Roscito J.G."/>
            <person name="Kirilenko B.M."/>
            <person name="Davalos L.M."/>
            <person name="Corthals A.P."/>
            <person name="Power M.L."/>
            <person name="Jones G."/>
            <person name="Ransome R.D."/>
            <person name="Dechmann D.K.N."/>
            <person name="Locatelli A.G."/>
            <person name="Puechmaille S.J."/>
            <person name="Fedrigo O."/>
            <person name="Jarvis E.D."/>
            <person name="Hiller M."/>
            <person name="Vernes S.C."/>
            <person name="Myers E.W."/>
            <person name="Teeling E.C."/>
        </authorList>
    </citation>
    <scope>NUCLEOTIDE SEQUENCE [LARGE SCALE GENOMIC DNA]</scope>
    <source>
        <strain evidence="3">MMolMol1</strain>
        <tissue evidence="3">Muscle</tissue>
    </source>
</reference>
<feature type="compositionally biased region" description="Basic and acidic residues" evidence="1">
    <location>
        <begin position="368"/>
        <end position="384"/>
    </location>
</feature>
<keyword evidence="4" id="KW-1185">Reference proteome</keyword>
<evidence type="ECO:0000259" key="2">
    <source>
        <dbReference type="Pfam" id="PF16000"/>
    </source>
</evidence>
<evidence type="ECO:0000256" key="1">
    <source>
        <dbReference type="SAM" id="MobiDB-lite"/>
    </source>
</evidence>
<dbReference type="EMBL" id="JACASF010000021">
    <property type="protein sequence ID" value="KAF6406270.1"/>
    <property type="molecule type" value="Genomic_DNA"/>
</dbReference>
<gene>
    <name evidence="3" type="ORF">HJG59_002110</name>
</gene>
<feature type="region of interest" description="Disordered" evidence="1">
    <location>
        <begin position="1"/>
        <end position="23"/>
    </location>
</feature>
<feature type="domain" description="CARMIL C-terminal" evidence="2">
    <location>
        <begin position="85"/>
        <end position="248"/>
    </location>
</feature>
<proteinExistence type="predicted"/>